<keyword evidence="1" id="KW-0808">Transferase</keyword>
<proteinExistence type="predicted"/>
<dbReference type="EMBL" id="MJBI02000002">
    <property type="protein sequence ID" value="RAI81038.1"/>
    <property type="molecule type" value="Genomic_DNA"/>
</dbReference>
<keyword evidence="5" id="KW-1185">Reference proteome</keyword>
<dbReference type="CDD" id="cd04301">
    <property type="entry name" value="NAT_SF"/>
    <property type="match status" value="1"/>
</dbReference>
<evidence type="ECO:0000313" key="5">
    <source>
        <dbReference type="Proteomes" id="UP000229523"/>
    </source>
</evidence>
<dbReference type="PROSITE" id="PS51186">
    <property type="entry name" value="GNAT"/>
    <property type="match status" value="1"/>
</dbReference>
<dbReference type="RefSeq" id="WP_099579520.1">
    <property type="nucleotide sequence ID" value="NZ_MJBI02000002.1"/>
</dbReference>
<dbReference type="InterPro" id="IPR016181">
    <property type="entry name" value="Acyl_CoA_acyltransferase"/>
</dbReference>
<evidence type="ECO:0000256" key="2">
    <source>
        <dbReference type="ARBA" id="ARBA00023315"/>
    </source>
</evidence>
<dbReference type="SUPFAM" id="SSF55729">
    <property type="entry name" value="Acyl-CoA N-acyltransferases (Nat)"/>
    <property type="match status" value="1"/>
</dbReference>
<dbReference type="Pfam" id="PF00583">
    <property type="entry name" value="Acetyltransf_1"/>
    <property type="match status" value="1"/>
</dbReference>
<dbReference type="InterPro" id="IPR000182">
    <property type="entry name" value="GNAT_dom"/>
</dbReference>
<evidence type="ECO:0000259" key="3">
    <source>
        <dbReference type="PROSITE" id="PS51186"/>
    </source>
</evidence>
<dbReference type="PANTHER" id="PTHR42919:SF8">
    <property type="entry name" value="N-ALPHA-ACETYLTRANSFERASE 50"/>
    <property type="match status" value="1"/>
</dbReference>
<evidence type="ECO:0000313" key="4">
    <source>
        <dbReference type="EMBL" id="RAI81038.1"/>
    </source>
</evidence>
<accession>A0A395GB64</accession>
<dbReference type="GO" id="GO:0016747">
    <property type="term" value="F:acyltransferase activity, transferring groups other than amino-acyl groups"/>
    <property type="evidence" value="ECO:0007669"/>
    <property type="project" value="InterPro"/>
</dbReference>
<dbReference type="Proteomes" id="UP000229523">
    <property type="component" value="Unassembled WGS sequence"/>
</dbReference>
<organism evidence="4 5">
    <name type="scientific">Macrococcoides goetzii</name>
    <dbReference type="NCBI Taxonomy" id="1891097"/>
    <lineage>
        <taxon>Bacteria</taxon>
        <taxon>Bacillati</taxon>
        <taxon>Bacillota</taxon>
        <taxon>Bacilli</taxon>
        <taxon>Bacillales</taxon>
        <taxon>Staphylococcaceae</taxon>
        <taxon>Macrococcoides</taxon>
    </lineage>
</organism>
<name>A0A395GB64_9STAP</name>
<dbReference type="Gene3D" id="3.40.630.30">
    <property type="match status" value="1"/>
</dbReference>
<gene>
    <name evidence="4" type="ORF">BFS35_005575</name>
</gene>
<comment type="caution">
    <text evidence="4">The sequence shown here is derived from an EMBL/GenBank/DDBJ whole genome shotgun (WGS) entry which is preliminary data.</text>
</comment>
<dbReference type="InterPro" id="IPR051556">
    <property type="entry name" value="N-term/lysine_N-AcTrnsfr"/>
</dbReference>
<dbReference type="AlphaFoldDB" id="A0A395GB64"/>
<reference evidence="4 5" key="1">
    <citation type="journal article" date="2018" name="Front. Microbiol.">
        <title>Description and Comparative Genomics of Macrococcus caseolyticus subsp. hominis subsp. nov., Macrococcus goetzii sp. nov., Macrococcus epidermidis sp. nov., and Macrococcus bohemicus sp. nov., Novel Macrococci From Human Clinical Material With Virulence Potential and Suspected Uptake of Foreign DNA by Natural Transformation.</title>
        <authorList>
            <person name="Maslanova I."/>
            <person name="Wertheimer Z."/>
            <person name="Sedlacek I."/>
            <person name="Svec P."/>
            <person name="Indrakova A."/>
            <person name="Kovarovic V."/>
            <person name="Schumann P."/>
            <person name="Sproer C."/>
            <person name="Kralova S."/>
            <person name="Sedo O."/>
            <person name="Kristofova L."/>
            <person name="Vrbovska V."/>
            <person name="Fuzik T."/>
            <person name="Petras P."/>
            <person name="Zdrahal Z."/>
            <person name="Ruzickova V."/>
            <person name="Doskar J."/>
            <person name="Pantucek R."/>
        </authorList>
    </citation>
    <scope>NUCLEOTIDE SEQUENCE [LARGE SCALE GENOMIC DNA]</scope>
    <source>
        <strain evidence="4 5">CCM 4927</strain>
    </source>
</reference>
<protein>
    <submittedName>
        <fullName evidence="4">N-acetyltransferase</fullName>
    </submittedName>
</protein>
<dbReference type="PANTHER" id="PTHR42919">
    <property type="entry name" value="N-ALPHA-ACETYLTRANSFERASE"/>
    <property type="match status" value="1"/>
</dbReference>
<sequence>MKILDYSSKYEDSWIRCRTLSFLYTQYFDDVLQTKPKIDGIELICVGNNQVIGLLDIEIKNAYCSYDKHQKGAMIETIAVHPDHQSKGIGQKLLEVAEERLKLEGIDYLEAWTREDDSSNQWYIKNGFSQFNSYFHVFTSGDIKTSNPHFHPIFTFGHVTDRKQIDETVVDRIYECRGYVKKLCIQN</sequence>
<evidence type="ECO:0000256" key="1">
    <source>
        <dbReference type="ARBA" id="ARBA00022679"/>
    </source>
</evidence>
<feature type="domain" description="N-acetyltransferase" evidence="3">
    <location>
        <begin position="1"/>
        <end position="166"/>
    </location>
</feature>
<keyword evidence="2" id="KW-0012">Acyltransferase</keyword>